<dbReference type="AlphaFoldDB" id="A0A6I0D7K9"/>
<organism evidence="1 2">
    <name type="scientific">Brucella anthropi</name>
    <name type="common">Ochrobactrum anthropi</name>
    <dbReference type="NCBI Taxonomy" id="529"/>
    <lineage>
        <taxon>Bacteria</taxon>
        <taxon>Pseudomonadati</taxon>
        <taxon>Pseudomonadota</taxon>
        <taxon>Alphaproteobacteria</taxon>
        <taxon>Hyphomicrobiales</taxon>
        <taxon>Brucellaceae</taxon>
        <taxon>Brucella/Ochrobactrum group</taxon>
        <taxon>Brucella</taxon>
    </lineage>
</organism>
<sequence>MAARHRSLSERGQLDLFRALPGDFAPRDAQDLMAYPFFSLSKTHRVAPIDFVAGNVTIRVEAVPDHGMATIWDADILIWAASQIVEARDTGLRTSRLMAATPYEILSYVGRGTSARDYQRLKAALDRLQSTTVSTSIRQTAEGRRHRFSWINEWQERTDRNGRPEGIEMIVPDWFYQAVLDDALVLTIDRAYFDLTGGLDRWLYRIVRKHGGRQRDGWRFDFRHLHQKSGSLSPFKRFAFELRDIIRRQPLPGYTLFLEAEIGGRMLLAFEPAAPCGKPVDGLVLSGTRTIVLSGTGGSCYQEPKQGVTHRNQTRNRALNLESNQETNLKERARDVENLIRDAARSLSTAAKTSIPVTPSARPAAPDHADTAASVDPETPGLPLDPPGGSR</sequence>
<evidence type="ECO:0000313" key="1">
    <source>
        <dbReference type="EMBL" id="KAB2769882.1"/>
    </source>
</evidence>
<accession>A0A6I0D7K9</accession>
<gene>
    <name evidence="1" type="ORF">F9L04_11605</name>
</gene>
<evidence type="ECO:0000313" key="2">
    <source>
        <dbReference type="Proteomes" id="UP000481876"/>
    </source>
</evidence>
<dbReference type="InterPro" id="IPR018777">
    <property type="entry name" value="Replication_initiator_prot_A"/>
</dbReference>
<name>A0A6I0D7K9_BRUAN</name>
<dbReference type="Proteomes" id="UP000481876">
    <property type="component" value="Unassembled WGS sequence"/>
</dbReference>
<comment type="caution">
    <text evidence="1">The sequence shown here is derived from an EMBL/GenBank/DDBJ whole genome shotgun (WGS) entry which is preliminary data.</text>
</comment>
<reference evidence="1 2" key="1">
    <citation type="submission" date="2019-09" db="EMBL/GenBank/DDBJ databases">
        <title>Taxonomic organization of the family Brucellaceae based on a phylogenomic approach.</title>
        <authorList>
            <person name="Leclercq S."/>
            <person name="Cloeckaert A."/>
            <person name="Zygmunt M.S."/>
        </authorList>
    </citation>
    <scope>NUCLEOTIDE SEQUENCE [LARGE SCALE GENOMIC DNA]</scope>
    <source>
        <strain evidence="1 2">LMG 3313</strain>
    </source>
</reference>
<protein>
    <submittedName>
        <fullName evidence="1">Replication initiator protein A</fullName>
    </submittedName>
</protein>
<dbReference type="EMBL" id="WBWS01000010">
    <property type="protein sequence ID" value="KAB2769882.1"/>
    <property type="molecule type" value="Genomic_DNA"/>
</dbReference>
<proteinExistence type="predicted"/>
<dbReference type="Pfam" id="PF10134">
    <property type="entry name" value="RPA"/>
    <property type="match status" value="1"/>
</dbReference>
<dbReference type="RefSeq" id="WP_097142995.1">
    <property type="nucleotide sequence ID" value="NZ_WBWR01000005.1"/>
</dbReference>